<dbReference type="InterPro" id="IPR036296">
    <property type="entry name" value="SKP1-like_dim_sf"/>
</dbReference>
<dbReference type="InterPro" id="IPR016897">
    <property type="entry name" value="SKP1"/>
</dbReference>
<feature type="domain" description="SKP1 component POZ" evidence="5">
    <location>
        <begin position="8"/>
        <end position="65"/>
    </location>
</feature>
<evidence type="ECO:0000259" key="4">
    <source>
        <dbReference type="Pfam" id="PF01466"/>
    </source>
</evidence>
<comment type="pathway">
    <text evidence="3">Protein modification; protein ubiquitination.</text>
</comment>
<protein>
    <recommendedName>
        <fullName evidence="8">SKP1-like protein</fullName>
    </recommendedName>
</protein>
<name>A0A6T0CPQ5_CHRCT</name>
<accession>A0A6T0CPQ5</accession>
<dbReference type="PIRSF" id="PIRSF028729">
    <property type="entry name" value="E3_ubiquit_lig_SCF_Skp"/>
    <property type="match status" value="1"/>
</dbReference>
<evidence type="ECO:0000313" key="7">
    <source>
        <dbReference type="EMBL" id="CAE0782142.1"/>
    </source>
</evidence>
<gene>
    <name evidence="6" type="ORF">PCAR00345_LOCUS34836</name>
    <name evidence="7" type="ORF">PCAR00345_LOCUS34838</name>
</gene>
<dbReference type="GO" id="GO:0016567">
    <property type="term" value="P:protein ubiquitination"/>
    <property type="evidence" value="ECO:0007669"/>
    <property type="project" value="UniProtKB-UniPathway"/>
</dbReference>
<reference evidence="7" key="1">
    <citation type="submission" date="2021-01" db="EMBL/GenBank/DDBJ databases">
        <authorList>
            <person name="Corre E."/>
            <person name="Pelletier E."/>
            <person name="Niang G."/>
            <person name="Scheremetjew M."/>
            <person name="Finn R."/>
            <person name="Kale V."/>
            <person name="Holt S."/>
            <person name="Cochrane G."/>
            <person name="Meng A."/>
            <person name="Brown T."/>
            <person name="Cohen L."/>
        </authorList>
    </citation>
    <scope>NUCLEOTIDE SEQUENCE</scope>
    <source>
        <strain evidence="7">CCMP645</strain>
    </source>
</reference>
<evidence type="ECO:0000256" key="2">
    <source>
        <dbReference type="ARBA" id="ARBA00022786"/>
    </source>
</evidence>
<dbReference type="InterPro" id="IPR016072">
    <property type="entry name" value="Skp1_comp_dimer"/>
</dbReference>
<dbReference type="Gene3D" id="3.30.710.10">
    <property type="entry name" value="Potassium Channel Kv1.1, Chain A"/>
    <property type="match status" value="1"/>
</dbReference>
<evidence type="ECO:0008006" key="8">
    <source>
        <dbReference type="Google" id="ProtNLM"/>
    </source>
</evidence>
<evidence type="ECO:0000256" key="3">
    <source>
        <dbReference type="PIRNR" id="PIRNR028729"/>
    </source>
</evidence>
<dbReference type="AlphaFoldDB" id="A0A6T0CPQ5"/>
<evidence type="ECO:0000313" key="6">
    <source>
        <dbReference type="EMBL" id="CAE0782140.1"/>
    </source>
</evidence>
<dbReference type="SMART" id="SM00512">
    <property type="entry name" value="Skp1"/>
    <property type="match status" value="1"/>
</dbReference>
<dbReference type="SUPFAM" id="SSF54695">
    <property type="entry name" value="POZ domain"/>
    <property type="match status" value="1"/>
</dbReference>
<dbReference type="EMBL" id="HBIZ01054402">
    <property type="protein sequence ID" value="CAE0782142.1"/>
    <property type="molecule type" value="Transcribed_RNA"/>
</dbReference>
<dbReference type="InterPro" id="IPR001232">
    <property type="entry name" value="SKP1-like"/>
</dbReference>
<comment type="similarity">
    <text evidence="1 3">Belongs to the SKP1 family.</text>
</comment>
<dbReference type="GO" id="GO:0006511">
    <property type="term" value="P:ubiquitin-dependent protein catabolic process"/>
    <property type="evidence" value="ECO:0007669"/>
    <property type="project" value="InterPro"/>
</dbReference>
<keyword evidence="2 3" id="KW-0833">Ubl conjugation pathway</keyword>
<dbReference type="CDD" id="cd18322">
    <property type="entry name" value="BTB_POZ_SKP1"/>
    <property type="match status" value="1"/>
</dbReference>
<dbReference type="Pfam" id="PF03931">
    <property type="entry name" value="Skp1_POZ"/>
    <property type="match status" value="1"/>
</dbReference>
<organism evidence="7">
    <name type="scientific">Chrysotila carterae</name>
    <name type="common">Marine alga</name>
    <name type="synonym">Syracosphaera carterae</name>
    <dbReference type="NCBI Taxonomy" id="13221"/>
    <lineage>
        <taxon>Eukaryota</taxon>
        <taxon>Haptista</taxon>
        <taxon>Haptophyta</taxon>
        <taxon>Prymnesiophyceae</taxon>
        <taxon>Isochrysidales</taxon>
        <taxon>Isochrysidaceae</taxon>
        <taxon>Chrysotila</taxon>
    </lineage>
</organism>
<dbReference type="EMBL" id="HBIZ01054400">
    <property type="protein sequence ID" value="CAE0782140.1"/>
    <property type="molecule type" value="Transcribed_RNA"/>
</dbReference>
<feature type="domain" description="SKP1 component dimerisation" evidence="4">
    <location>
        <begin position="106"/>
        <end position="136"/>
    </location>
</feature>
<dbReference type="Pfam" id="PF01466">
    <property type="entry name" value="Skp1"/>
    <property type="match status" value="1"/>
</dbReference>
<dbReference type="InterPro" id="IPR011333">
    <property type="entry name" value="SKP1/BTB/POZ_sf"/>
</dbReference>
<evidence type="ECO:0000256" key="1">
    <source>
        <dbReference type="ARBA" id="ARBA00009993"/>
    </source>
</evidence>
<sequence>MADNSETNVIKLRSSDGQVIEATRDAANMSGFLNGLDDEAGKVPVPVLQVTANTLTKILEYCEYHCRAGQQNTPEAEMKAWDENFIAVDDAMLFDLMLAANYLDIKGLLHLTCRRIADAIRGNTPDELRARFNITN</sequence>
<dbReference type="PANTHER" id="PTHR11165">
    <property type="entry name" value="SKP1"/>
    <property type="match status" value="1"/>
</dbReference>
<dbReference type="SUPFAM" id="SSF81382">
    <property type="entry name" value="Skp1 dimerisation domain-like"/>
    <property type="match status" value="1"/>
</dbReference>
<proteinExistence type="inferred from homology"/>
<dbReference type="InterPro" id="IPR016073">
    <property type="entry name" value="Skp1_comp_POZ"/>
</dbReference>
<dbReference type="UniPathway" id="UPA00143"/>
<evidence type="ECO:0000259" key="5">
    <source>
        <dbReference type="Pfam" id="PF03931"/>
    </source>
</evidence>